<reference evidence="3" key="1">
    <citation type="submission" date="2017-10" db="EMBL/GenBank/DDBJ databases">
        <title>Rapid genome shrinkage in a self-fertile nematode reveals novel sperm competition proteins.</title>
        <authorList>
            <person name="Yin D."/>
            <person name="Schwarz E.M."/>
            <person name="Thomas C.G."/>
            <person name="Felde R.L."/>
            <person name="Korf I.F."/>
            <person name="Cutter A.D."/>
            <person name="Schartner C.M."/>
            <person name="Ralston E.J."/>
            <person name="Meyer B.J."/>
            <person name="Haag E.S."/>
        </authorList>
    </citation>
    <scope>NUCLEOTIDE SEQUENCE [LARGE SCALE GENOMIC DNA]</scope>
    <source>
        <strain evidence="3">JU1422</strain>
    </source>
</reference>
<dbReference type="OrthoDB" id="6359816at2759"/>
<dbReference type="STRING" id="1611254.A0A2G5V9L7"/>
<protein>
    <recommendedName>
        <fullName evidence="1">BTB domain-containing protein</fullName>
    </recommendedName>
</protein>
<dbReference type="PROSITE" id="PS50097">
    <property type="entry name" value="BTB"/>
    <property type="match status" value="1"/>
</dbReference>
<name>A0A2G5V9L7_9PELO</name>
<dbReference type="InterPro" id="IPR011333">
    <property type="entry name" value="SKP1/BTB/POZ_sf"/>
</dbReference>
<keyword evidence="3" id="KW-1185">Reference proteome</keyword>
<dbReference type="PANTHER" id="PTHR22743:SF165">
    <property type="entry name" value="BTB AND MATH DOMAIN CONTAINING-RELATED"/>
    <property type="match status" value="1"/>
</dbReference>
<dbReference type="CDD" id="cd18186">
    <property type="entry name" value="BTB_POZ_ZBTB_KLHL-like"/>
    <property type="match status" value="1"/>
</dbReference>
<dbReference type="Gene3D" id="3.30.710.10">
    <property type="entry name" value="Potassium Channel Kv1.1, Chain A"/>
    <property type="match status" value="1"/>
</dbReference>
<dbReference type="InterPro" id="IPR000210">
    <property type="entry name" value="BTB/POZ_dom"/>
</dbReference>
<dbReference type="Pfam" id="PF00651">
    <property type="entry name" value="BTB"/>
    <property type="match status" value="1"/>
</dbReference>
<evidence type="ECO:0000313" key="2">
    <source>
        <dbReference type="EMBL" id="PIC48469.1"/>
    </source>
</evidence>
<sequence length="176" mass="20535">MIGFPKEALRSFGEDMEQFSDVILKVEDRKFYVSKLYLSSQSSLFATVFLGQFLEFRKTQIELKYVNPDDIQCFLEVIYAEDAVDEDTVERILPIADMYETPVAIRKCEEFLIKESKMTLKKKLVLAEFYKLEELKKVCLNQNKPKEDIRSIVPNSTSEMDIDNLAELFKKALSFK</sequence>
<proteinExistence type="predicted"/>
<dbReference type="AlphaFoldDB" id="A0A2G5V9L7"/>
<dbReference type="PANTHER" id="PTHR22743">
    <property type="entry name" value="MEPRIN/TRAF-LIKE MATH FAMILY-C.ELEGANS"/>
    <property type="match status" value="1"/>
</dbReference>
<accession>A0A2G5V9L7</accession>
<dbReference type="Proteomes" id="UP000230233">
    <property type="component" value="Chromosome II"/>
</dbReference>
<dbReference type="SMART" id="SM00225">
    <property type="entry name" value="BTB"/>
    <property type="match status" value="1"/>
</dbReference>
<comment type="caution">
    <text evidence="2">The sequence shown here is derived from an EMBL/GenBank/DDBJ whole genome shotgun (WGS) entry which is preliminary data.</text>
</comment>
<dbReference type="SUPFAM" id="SSF54695">
    <property type="entry name" value="POZ domain"/>
    <property type="match status" value="1"/>
</dbReference>
<evidence type="ECO:0000259" key="1">
    <source>
        <dbReference type="PROSITE" id="PS50097"/>
    </source>
</evidence>
<dbReference type="InterPro" id="IPR052664">
    <property type="entry name" value="BTB-MATH_domain_protein"/>
</dbReference>
<evidence type="ECO:0000313" key="3">
    <source>
        <dbReference type="Proteomes" id="UP000230233"/>
    </source>
</evidence>
<feature type="domain" description="BTB" evidence="1">
    <location>
        <begin position="20"/>
        <end position="87"/>
    </location>
</feature>
<gene>
    <name evidence="2" type="primary">Cnig_chr_II.g7426</name>
    <name evidence="2" type="ORF">B9Z55_007426</name>
</gene>
<dbReference type="EMBL" id="PDUG01000002">
    <property type="protein sequence ID" value="PIC48469.1"/>
    <property type="molecule type" value="Genomic_DNA"/>
</dbReference>
<organism evidence="2 3">
    <name type="scientific">Caenorhabditis nigoni</name>
    <dbReference type="NCBI Taxonomy" id="1611254"/>
    <lineage>
        <taxon>Eukaryota</taxon>
        <taxon>Metazoa</taxon>
        <taxon>Ecdysozoa</taxon>
        <taxon>Nematoda</taxon>
        <taxon>Chromadorea</taxon>
        <taxon>Rhabditida</taxon>
        <taxon>Rhabditina</taxon>
        <taxon>Rhabditomorpha</taxon>
        <taxon>Rhabditoidea</taxon>
        <taxon>Rhabditidae</taxon>
        <taxon>Peloderinae</taxon>
        <taxon>Caenorhabditis</taxon>
    </lineage>
</organism>